<gene>
    <name evidence="4" type="ORF">HMPREF0322_03890</name>
</gene>
<name>G9XSE1_DESHA</name>
<keyword evidence="2" id="KW-0732">Signal</keyword>
<dbReference type="SUPFAM" id="SSF53187">
    <property type="entry name" value="Zn-dependent exopeptidases"/>
    <property type="match status" value="1"/>
</dbReference>
<dbReference type="Proteomes" id="UP000004416">
    <property type="component" value="Unassembled WGS sequence"/>
</dbReference>
<dbReference type="PATRIC" id="fig|537010.4.peg.3638"/>
<dbReference type="EMBL" id="AFZX01000100">
    <property type="protein sequence ID" value="EHL05437.1"/>
    <property type="molecule type" value="Genomic_DNA"/>
</dbReference>
<keyword evidence="1" id="KW-0378">Hydrolase</keyword>
<feature type="domain" description="MurNAc-LAA" evidence="3">
    <location>
        <begin position="286"/>
        <end position="394"/>
    </location>
</feature>
<evidence type="ECO:0000256" key="1">
    <source>
        <dbReference type="ARBA" id="ARBA00022801"/>
    </source>
</evidence>
<dbReference type="GO" id="GO:0008745">
    <property type="term" value="F:N-acetylmuramoyl-L-alanine amidase activity"/>
    <property type="evidence" value="ECO:0007669"/>
    <property type="project" value="InterPro"/>
</dbReference>
<dbReference type="CDD" id="cd02696">
    <property type="entry name" value="MurNAc-LAA"/>
    <property type="match status" value="1"/>
</dbReference>
<accession>G9XSE1</accession>
<organism evidence="4 5">
    <name type="scientific">Desulfitobacterium hafniense DP7</name>
    <dbReference type="NCBI Taxonomy" id="537010"/>
    <lineage>
        <taxon>Bacteria</taxon>
        <taxon>Bacillati</taxon>
        <taxon>Bacillota</taxon>
        <taxon>Clostridia</taxon>
        <taxon>Eubacteriales</taxon>
        <taxon>Desulfitobacteriaceae</taxon>
        <taxon>Desulfitobacterium</taxon>
    </lineage>
</organism>
<dbReference type="Pfam" id="PF01520">
    <property type="entry name" value="Amidase_3"/>
    <property type="match status" value="1"/>
</dbReference>
<dbReference type="AlphaFoldDB" id="G9XSE1"/>
<comment type="caution">
    <text evidence="4">The sequence shown here is derived from an EMBL/GenBank/DDBJ whole genome shotgun (WGS) entry which is preliminary data.</text>
</comment>
<dbReference type="GO" id="GO:0009253">
    <property type="term" value="P:peptidoglycan catabolic process"/>
    <property type="evidence" value="ECO:0007669"/>
    <property type="project" value="InterPro"/>
</dbReference>
<evidence type="ECO:0000256" key="2">
    <source>
        <dbReference type="SAM" id="SignalP"/>
    </source>
</evidence>
<dbReference type="SMART" id="SM00646">
    <property type="entry name" value="Ami_3"/>
    <property type="match status" value="1"/>
</dbReference>
<dbReference type="PANTHER" id="PTHR30404:SF0">
    <property type="entry name" value="N-ACETYLMURAMOYL-L-ALANINE AMIDASE AMIC"/>
    <property type="match status" value="1"/>
</dbReference>
<dbReference type="Gene3D" id="3.40.630.40">
    <property type="entry name" value="Zn-dependent exopeptidases"/>
    <property type="match status" value="1"/>
</dbReference>
<dbReference type="HOGENOM" id="CLU_682811_0_0_9"/>
<evidence type="ECO:0000313" key="5">
    <source>
        <dbReference type="Proteomes" id="UP000004416"/>
    </source>
</evidence>
<feature type="signal peptide" evidence="2">
    <location>
        <begin position="1"/>
        <end position="35"/>
    </location>
</feature>
<proteinExistence type="predicted"/>
<dbReference type="InterPro" id="IPR002508">
    <property type="entry name" value="MurNAc-LAA_cat"/>
</dbReference>
<evidence type="ECO:0000259" key="3">
    <source>
        <dbReference type="SMART" id="SM00646"/>
    </source>
</evidence>
<protein>
    <submittedName>
        <fullName evidence="4">N-acetylmuramoyl-L-alanine amidase</fullName>
    </submittedName>
</protein>
<evidence type="ECO:0000313" key="4">
    <source>
        <dbReference type="EMBL" id="EHL05437.1"/>
    </source>
</evidence>
<sequence>MRGGLFMITAQKKICILALVCMIVSLILSPASALASDVAAEQKVTIYYPNGDWGLTPVEIELSVNKNDNIHLLALQQLTTPEFLPAGCYDEFPESFNVENVRIVKNTAYVTLSETAITDLDLSESWFNTLKEIVAYNLFYLDKEIDSVEFLNFAHNTGNISKVQKKELLSMPSVDAAQFDNTLKMDLDYESLSKMSEEERYEIIQDAINKKFAALSSYENFTVCIDPGHGGTESGAVVNGVLEKNLNLTMALAMRNYLQNFGSSTVSFNVIMTRTSDTDVTLTQRHNIANNAGAEVFISIHCNTFSDPNVRGVTARYPNNHDVNLSIDLANYLISSITPSPFPKHSNASYQSIQILRNTTMPATLVECGFMTNSSDLAIIQSRGSDIGRYMGMFTAVWCQAEL</sequence>
<dbReference type="InterPro" id="IPR050695">
    <property type="entry name" value="N-acetylmuramoyl_amidase_3"/>
</dbReference>
<feature type="chain" id="PRO_5003528599" evidence="2">
    <location>
        <begin position="36"/>
        <end position="403"/>
    </location>
</feature>
<dbReference type="GO" id="GO:0030288">
    <property type="term" value="C:outer membrane-bounded periplasmic space"/>
    <property type="evidence" value="ECO:0007669"/>
    <property type="project" value="TreeGrafter"/>
</dbReference>
<reference evidence="4 5" key="1">
    <citation type="submission" date="2011-08" db="EMBL/GenBank/DDBJ databases">
        <authorList>
            <person name="Weinstock G."/>
            <person name="Sodergren E."/>
            <person name="Clifton S."/>
            <person name="Fulton L."/>
            <person name="Fulton B."/>
            <person name="Courtney L."/>
            <person name="Fronick C."/>
            <person name="Harrison M."/>
            <person name="Strong C."/>
            <person name="Farmer C."/>
            <person name="Delahaunty K."/>
            <person name="Markovic C."/>
            <person name="Hall O."/>
            <person name="Minx P."/>
            <person name="Tomlinson C."/>
            <person name="Mitreva M."/>
            <person name="Hou S."/>
            <person name="Chen J."/>
            <person name="Wollam A."/>
            <person name="Pepin K.H."/>
            <person name="Johnson M."/>
            <person name="Bhonagiri V."/>
            <person name="Zhang X."/>
            <person name="Suruliraj S."/>
            <person name="Warren W."/>
            <person name="Chinwalla A."/>
            <person name="Mardis E.R."/>
            <person name="Wilson R.K."/>
        </authorList>
    </citation>
    <scope>NUCLEOTIDE SEQUENCE [LARGE SCALE GENOMIC DNA]</scope>
    <source>
        <strain evidence="4 5">DP7</strain>
    </source>
</reference>
<dbReference type="PANTHER" id="PTHR30404">
    <property type="entry name" value="N-ACETYLMURAMOYL-L-ALANINE AMIDASE"/>
    <property type="match status" value="1"/>
</dbReference>